<dbReference type="AlphaFoldDB" id="A0A2A2WNY8"/>
<keyword evidence="4" id="KW-0997">Cell inner membrane</keyword>
<keyword evidence="5 8" id="KW-0812">Transmembrane</keyword>
<feature type="transmembrane region" description="Helical" evidence="8">
    <location>
        <begin position="229"/>
        <end position="249"/>
    </location>
</feature>
<evidence type="ECO:0000256" key="2">
    <source>
        <dbReference type="ARBA" id="ARBA00022448"/>
    </source>
</evidence>
<evidence type="ECO:0000256" key="6">
    <source>
        <dbReference type="ARBA" id="ARBA00022989"/>
    </source>
</evidence>
<keyword evidence="3" id="KW-1003">Cell membrane</keyword>
<dbReference type="GO" id="GO:0005886">
    <property type="term" value="C:plasma membrane"/>
    <property type="evidence" value="ECO:0007669"/>
    <property type="project" value="UniProtKB-SubCell"/>
</dbReference>
<dbReference type="Pfam" id="PF00528">
    <property type="entry name" value="BPD_transp_1"/>
    <property type="match status" value="2"/>
</dbReference>
<comment type="subcellular location">
    <subcellularLocation>
        <location evidence="1">Cell inner membrane</location>
        <topology evidence="1">Multi-pass membrane protein</topology>
    </subcellularLocation>
    <subcellularLocation>
        <location evidence="8">Cell membrane</location>
        <topology evidence="8">Multi-pass membrane protein</topology>
    </subcellularLocation>
</comment>
<keyword evidence="11" id="KW-1185">Reference proteome</keyword>
<evidence type="ECO:0000256" key="5">
    <source>
        <dbReference type="ARBA" id="ARBA00022692"/>
    </source>
</evidence>
<feature type="domain" description="ABC transmembrane type-1" evidence="9">
    <location>
        <begin position="46"/>
        <end position="250"/>
    </location>
</feature>
<keyword evidence="6 8" id="KW-1133">Transmembrane helix</keyword>
<dbReference type="Gene3D" id="1.10.3720.10">
    <property type="entry name" value="MetI-like"/>
    <property type="match status" value="2"/>
</dbReference>
<dbReference type="EMBL" id="NTGA01000019">
    <property type="protein sequence ID" value="PAY22917.1"/>
    <property type="molecule type" value="Genomic_DNA"/>
</dbReference>
<evidence type="ECO:0000256" key="3">
    <source>
        <dbReference type="ARBA" id="ARBA00022475"/>
    </source>
</evidence>
<dbReference type="SUPFAM" id="SSF161098">
    <property type="entry name" value="MetI-like"/>
    <property type="match status" value="2"/>
</dbReference>
<evidence type="ECO:0000256" key="1">
    <source>
        <dbReference type="ARBA" id="ARBA00004429"/>
    </source>
</evidence>
<feature type="transmembrane region" description="Helical" evidence="8">
    <location>
        <begin position="501"/>
        <end position="522"/>
    </location>
</feature>
<feature type="transmembrane region" description="Helical" evidence="8">
    <location>
        <begin position="122"/>
        <end position="144"/>
    </location>
</feature>
<sequence length="538" mass="55859">MTLPIRIVLWSSLLGIAVLPLALVVSLAFGANHLPLLLDGGIVQAAVNSLTTSLAAAVGAVVIGTVMAFLLDRTDLAGRGPLKLLLLTPLFVPPFIGAIAWTGLVTRGGLIDRTLGFAPWDFYGFSGVAFLLTLHSYPVAYFVVAAALRRIPADLVEAARMGGATPLRTQLDVTLPLIRPAIAAAFTLTFVSSIGDFGIPIIVGVPGGLDTLSTMVYRYLESGTVDSPLQVVSQIGIILLVLGVLGTVLDRRMSKRVVEFGGSGREFEPMSLGRSRAGVSTAAWAFGLVTTVAPLAGLAVRSLLPAPGVPLTLETMTLGNYQRVLTSAQTINGATNSVVLSIGAGVICGILGLAVGLFTTRLARADREPMLLTVLLPQAVPGLVIATGWLILGRYTGLYNTGWVILGAYVTAFAAIVVQTVRGPLAGMHSSMEEAARIGGAGPFRAHLDTSVRLALPAAGIGAIMVAVTAVRELTLSVLLVSPGTQTLGVVIFQYQRAGDVNASSALSVILMLVGLVVLALFGSRLTRSDSETGKLNV</sequence>
<dbReference type="RefSeq" id="WP_095718544.1">
    <property type="nucleotide sequence ID" value="NZ_NTGA01000019.1"/>
</dbReference>
<dbReference type="Proteomes" id="UP000218810">
    <property type="component" value="Unassembled WGS sequence"/>
</dbReference>
<name>A0A2A2WNY8_9ACTN</name>
<feature type="transmembrane region" description="Helical" evidence="8">
    <location>
        <begin position="338"/>
        <end position="358"/>
    </location>
</feature>
<dbReference type="PANTHER" id="PTHR43357">
    <property type="entry name" value="INNER MEMBRANE ABC TRANSPORTER PERMEASE PROTEIN YDCV"/>
    <property type="match status" value="1"/>
</dbReference>
<accession>A0A2A2WNY8</accession>
<protein>
    <submittedName>
        <fullName evidence="10">Iron ABC transporter permease</fullName>
    </submittedName>
</protein>
<keyword evidence="2 8" id="KW-0813">Transport</keyword>
<dbReference type="OrthoDB" id="27542at2"/>
<gene>
    <name evidence="10" type="ORF">CEY15_11395</name>
</gene>
<feature type="domain" description="ABC transmembrane type-1" evidence="9">
    <location>
        <begin position="334"/>
        <end position="522"/>
    </location>
</feature>
<proteinExistence type="inferred from homology"/>
<dbReference type="CDD" id="cd06261">
    <property type="entry name" value="TM_PBP2"/>
    <property type="match status" value="2"/>
</dbReference>
<dbReference type="PROSITE" id="PS50928">
    <property type="entry name" value="ABC_TM1"/>
    <property type="match status" value="2"/>
</dbReference>
<reference evidence="11" key="1">
    <citation type="submission" date="2017-09" db="EMBL/GenBank/DDBJ databases">
        <authorList>
            <person name="Zhang Y."/>
            <person name="Huang X."/>
            <person name="Liu J."/>
            <person name="Lu L."/>
            <person name="Peng K."/>
        </authorList>
    </citation>
    <scope>NUCLEOTIDE SEQUENCE [LARGE SCALE GENOMIC DNA]</scope>
    <source>
        <strain evidence="11">S-XJ-1</strain>
    </source>
</reference>
<feature type="transmembrane region" description="Helical" evidence="8">
    <location>
        <begin position="54"/>
        <end position="72"/>
    </location>
</feature>
<dbReference type="GO" id="GO:0055085">
    <property type="term" value="P:transmembrane transport"/>
    <property type="evidence" value="ECO:0007669"/>
    <property type="project" value="InterPro"/>
</dbReference>
<comment type="caution">
    <text evidence="10">The sequence shown here is derived from an EMBL/GenBank/DDBJ whole genome shotgun (WGS) entry which is preliminary data.</text>
</comment>
<feature type="transmembrane region" description="Helical" evidence="8">
    <location>
        <begin position="454"/>
        <end position="481"/>
    </location>
</feature>
<keyword evidence="7 8" id="KW-0472">Membrane</keyword>
<feature type="transmembrane region" description="Helical" evidence="8">
    <location>
        <begin position="181"/>
        <end position="209"/>
    </location>
</feature>
<dbReference type="PANTHER" id="PTHR43357:SF4">
    <property type="entry name" value="INNER MEMBRANE ABC TRANSPORTER PERMEASE PROTEIN YDCV"/>
    <property type="match status" value="1"/>
</dbReference>
<dbReference type="InterPro" id="IPR035906">
    <property type="entry name" value="MetI-like_sf"/>
</dbReference>
<evidence type="ECO:0000256" key="7">
    <source>
        <dbReference type="ARBA" id="ARBA00023136"/>
    </source>
</evidence>
<evidence type="ECO:0000256" key="4">
    <source>
        <dbReference type="ARBA" id="ARBA00022519"/>
    </source>
</evidence>
<comment type="similarity">
    <text evidence="8">Belongs to the binding-protein-dependent transport system permease family.</text>
</comment>
<evidence type="ECO:0000313" key="10">
    <source>
        <dbReference type="EMBL" id="PAY22917.1"/>
    </source>
</evidence>
<evidence type="ECO:0000313" key="11">
    <source>
        <dbReference type="Proteomes" id="UP000218810"/>
    </source>
</evidence>
<organism evidence="10 11">
    <name type="scientific">Dietzia natronolimnaea</name>
    <dbReference type="NCBI Taxonomy" id="161920"/>
    <lineage>
        <taxon>Bacteria</taxon>
        <taxon>Bacillati</taxon>
        <taxon>Actinomycetota</taxon>
        <taxon>Actinomycetes</taxon>
        <taxon>Mycobacteriales</taxon>
        <taxon>Dietziaceae</taxon>
        <taxon>Dietzia</taxon>
    </lineage>
</organism>
<evidence type="ECO:0000256" key="8">
    <source>
        <dbReference type="RuleBase" id="RU363032"/>
    </source>
</evidence>
<dbReference type="InterPro" id="IPR000515">
    <property type="entry name" value="MetI-like"/>
</dbReference>
<feature type="transmembrane region" description="Helical" evidence="8">
    <location>
        <begin position="370"/>
        <end position="392"/>
    </location>
</feature>
<evidence type="ECO:0000259" key="9">
    <source>
        <dbReference type="PROSITE" id="PS50928"/>
    </source>
</evidence>
<feature type="transmembrane region" description="Helical" evidence="8">
    <location>
        <begin position="398"/>
        <end position="418"/>
    </location>
</feature>
<feature type="transmembrane region" description="Helical" evidence="8">
    <location>
        <begin position="84"/>
        <end position="102"/>
    </location>
</feature>